<feature type="domain" description="VOC" evidence="1">
    <location>
        <begin position="7"/>
        <end position="127"/>
    </location>
</feature>
<organism evidence="2 3">
    <name type="scientific">Haloferula sargassicola</name>
    <dbReference type="NCBI Taxonomy" id="490096"/>
    <lineage>
        <taxon>Bacteria</taxon>
        <taxon>Pseudomonadati</taxon>
        <taxon>Verrucomicrobiota</taxon>
        <taxon>Verrucomicrobiia</taxon>
        <taxon>Verrucomicrobiales</taxon>
        <taxon>Verrucomicrobiaceae</taxon>
        <taxon>Haloferula</taxon>
    </lineage>
</organism>
<dbReference type="Proteomes" id="UP001476282">
    <property type="component" value="Unassembled WGS sequence"/>
</dbReference>
<dbReference type="SUPFAM" id="SSF54593">
    <property type="entry name" value="Glyoxalase/Bleomycin resistance protein/Dihydroxybiphenyl dioxygenase"/>
    <property type="match status" value="1"/>
</dbReference>
<accession>A0ABP9ULI6</accession>
<dbReference type="InterPro" id="IPR029068">
    <property type="entry name" value="Glyas_Bleomycin-R_OHBP_Dase"/>
</dbReference>
<proteinExistence type="predicted"/>
<sequence length="128" mass="13967">MSEQRNPVGWFEIYVRDMEQARKFYAEVLAVELEKLETPPGMEMEMWNFPMFQDAGGAAGALVKMEGVEPGGGGTLVYFSCEDCAVEAGRVEPAGGKVVREKFPIGNYGFIALVVDPDGNMIGLHSLS</sequence>
<keyword evidence="3" id="KW-1185">Reference proteome</keyword>
<evidence type="ECO:0000313" key="2">
    <source>
        <dbReference type="EMBL" id="GAA5482169.1"/>
    </source>
</evidence>
<comment type="caution">
    <text evidence="2">The sequence shown here is derived from an EMBL/GenBank/DDBJ whole genome shotgun (WGS) entry which is preliminary data.</text>
</comment>
<dbReference type="InterPro" id="IPR052164">
    <property type="entry name" value="Anthracycline_SecMetBiosynth"/>
</dbReference>
<gene>
    <name evidence="2" type="ORF">Hsar01_01386</name>
</gene>
<dbReference type="InterPro" id="IPR004360">
    <property type="entry name" value="Glyas_Fos-R_dOase_dom"/>
</dbReference>
<reference evidence="2 3" key="1">
    <citation type="submission" date="2024-02" db="EMBL/GenBank/DDBJ databases">
        <title>Haloferula sargassicola NBRC 104335.</title>
        <authorList>
            <person name="Ichikawa N."/>
            <person name="Katano-Makiyama Y."/>
            <person name="Hidaka K."/>
        </authorList>
    </citation>
    <scope>NUCLEOTIDE SEQUENCE [LARGE SCALE GENOMIC DNA]</scope>
    <source>
        <strain evidence="2 3">NBRC 104335</strain>
    </source>
</reference>
<dbReference type="CDD" id="cd07247">
    <property type="entry name" value="SgaA_N_like"/>
    <property type="match status" value="1"/>
</dbReference>
<protein>
    <recommendedName>
        <fullName evidence="1">VOC domain-containing protein</fullName>
    </recommendedName>
</protein>
<evidence type="ECO:0000313" key="3">
    <source>
        <dbReference type="Proteomes" id="UP001476282"/>
    </source>
</evidence>
<dbReference type="PROSITE" id="PS51819">
    <property type="entry name" value="VOC"/>
    <property type="match status" value="1"/>
</dbReference>
<dbReference type="PANTHER" id="PTHR33993">
    <property type="entry name" value="GLYOXALASE-RELATED"/>
    <property type="match status" value="1"/>
</dbReference>
<dbReference type="InterPro" id="IPR037523">
    <property type="entry name" value="VOC_core"/>
</dbReference>
<name>A0ABP9ULI6_9BACT</name>
<dbReference type="Gene3D" id="3.10.180.10">
    <property type="entry name" value="2,3-Dihydroxybiphenyl 1,2-Dioxygenase, domain 1"/>
    <property type="match status" value="1"/>
</dbReference>
<evidence type="ECO:0000259" key="1">
    <source>
        <dbReference type="PROSITE" id="PS51819"/>
    </source>
</evidence>
<dbReference type="EMBL" id="BAABRI010000006">
    <property type="protein sequence ID" value="GAA5482169.1"/>
    <property type="molecule type" value="Genomic_DNA"/>
</dbReference>
<dbReference type="Pfam" id="PF00903">
    <property type="entry name" value="Glyoxalase"/>
    <property type="match status" value="1"/>
</dbReference>
<dbReference type="PANTHER" id="PTHR33993:SF2">
    <property type="entry name" value="VOC DOMAIN-CONTAINING PROTEIN"/>
    <property type="match status" value="1"/>
</dbReference>
<dbReference type="RefSeq" id="WP_353566312.1">
    <property type="nucleotide sequence ID" value="NZ_BAABRI010000006.1"/>
</dbReference>